<dbReference type="InterPro" id="IPR016560">
    <property type="entry name" value="TCTA"/>
</dbReference>
<name>A0A6J1T595_FRAOC</name>
<reference evidence="3" key="1">
    <citation type="submission" date="2025-08" db="UniProtKB">
        <authorList>
            <consortium name="RefSeq"/>
        </authorList>
    </citation>
    <scope>IDENTIFICATION</scope>
    <source>
        <tissue evidence="3">Whole organism</tissue>
    </source>
</reference>
<dbReference type="Proteomes" id="UP000504606">
    <property type="component" value="Unplaced"/>
</dbReference>
<protein>
    <submittedName>
        <fullName evidence="3">Uncharacterized protein LOC113213585</fullName>
    </submittedName>
</protein>
<evidence type="ECO:0000313" key="3">
    <source>
        <dbReference type="RefSeq" id="XP_026288483.1"/>
    </source>
</evidence>
<dbReference type="Pfam" id="PF15128">
    <property type="entry name" value="T_cell_tran_alt"/>
    <property type="match status" value="1"/>
</dbReference>
<organism evidence="2 3">
    <name type="scientific">Frankliniella occidentalis</name>
    <name type="common">Western flower thrips</name>
    <name type="synonym">Euthrips occidentalis</name>
    <dbReference type="NCBI Taxonomy" id="133901"/>
    <lineage>
        <taxon>Eukaryota</taxon>
        <taxon>Metazoa</taxon>
        <taxon>Ecdysozoa</taxon>
        <taxon>Arthropoda</taxon>
        <taxon>Hexapoda</taxon>
        <taxon>Insecta</taxon>
        <taxon>Pterygota</taxon>
        <taxon>Neoptera</taxon>
        <taxon>Paraneoptera</taxon>
        <taxon>Thysanoptera</taxon>
        <taxon>Terebrantia</taxon>
        <taxon>Thripoidea</taxon>
        <taxon>Thripidae</taxon>
        <taxon>Frankliniella</taxon>
    </lineage>
</organism>
<proteinExistence type="predicted"/>
<keyword evidence="1" id="KW-1133">Transmembrane helix</keyword>
<keyword evidence="1" id="KW-0812">Transmembrane</keyword>
<dbReference type="OrthoDB" id="6411732at2759"/>
<dbReference type="RefSeq" id="XP_026288483.1">
    <property type="nucleotide sequence ID" value="XM_026432698.2"/>
</dbReference>
<evidence type="ECO:0000256" key="1">
    <source>
        <dbReference type="SAM" id="Phobius"/>
    </source>
</evidence>
<evidence type="ECO:0000313" key="2">
    <source>
        <dbReference type="Proteomes" id="UP000504606"/>
    </source>
</evidence>
<dbReference type="AlphaFoldDB" id="A0A6J1T595"/>
<accession>A0A6J1T595</accession>
<gene>
    <name evidence="3" type="primary">LOC113213585</name>
</gene>
<dbReference type="GeneID" id="113213585"/>
<dbReference type="KEGG" id="foc:113213585"/>
<keyword evidence="2" id="KW-1185">Reference proteome</keyword>
<sequence>MSTFTEESLFNTSVVLMNSLLSSVSNTVLYAIGLTSNVTEGCSDLSALPLLNWQALFSYDDFQVVLLKVFLFILAFNLVSICIAWKVYGKNIYETFMKPVTPKIIEDLKKSVSRLNLPKEHSPRV</sequence>
<feature type="transmembrane region" description="Helical" evidence="1">
    <location>
        <begin position="65"/>
        <end position="88"/>
    </location>
</feature>
<keyword evidence="1" id="KW-0472">Membrane</keyword>